<dbReference type="RefSeq" id="WP_377044734.1">
    <property type="nucleotide sequence ID" value="NZ_JBHLUN010000008.1"/>
</dbReference>
<protein>
    <submittedName>
        <fullName evidence="2">Uroporphyrinogen-III synthase</fullName>
        <ecNumber evidence="2">4.2.1.75</ecNumber>
    </submittedName>
</protein>
<keyword evidence="3" id="KW-1185">Reference proteome</keyword>
<dbReference type="Gene3D" id="3.40.50.10090">
    <property type="match status" value="2"/>
</dbReference>
<dbReference type="Proteomes" id="UP001589865">
    <property type="component" value="Unassembled WGS sequence"/>
</dbReference>
<sequence>MPPERDPAGLPCCLLTRPEPGAAETAERLRRLGWVPVLAPALVLRPRPISPPPAQAILLTSRAAARALRAQFGATPVLAVGEATAAEARAAGATAVLAAAGDAEALLRLAAERLDPAGGPLLLAVGQGYGTALEHGLRAGGFRVLRRVVYAASPAVQLPAPALEALRAGQVSAALFFSPRSAGVILGLLRGSGLEAVATGIRALALSARVASVLGTLAWRDLQVAPRLDQTALLDLLGPPGQQGGPPAR</sequence>
<accession>A0ABV6JU33</accession>
<organism evidence="2 3">
    <name type="scientific">Roseomonas elaeocarpi</name>
    <dbReference type="NCBI Taxonomy" id="907779"/>
    <lineage>
        <taxon>Bacteria</taxon>
        <taxon>Pseudomonadati</taxon>
        <taxon>Pseudomonadota</taxon>
        <taxon>Alphaproteobacteria</taxon>
        <taxon>Acetobacterales</taxon>
        <taxon>Roseomonadaceae</taxon>
        <taxon>Roseomonas</taxon>
    </lineage>
</organism>
<dbReference type="CDD" id="cd06578">
    <property type="entry name" value="HemD"/>
    <property type="match status" value="1"/>
</dbReference>
<keyword evidence="2" id="KW-0456">Lyase</keyword>
<dbReference type="Pfam" id="PF02602">
    <property type="entry name" value="HEM4"/>
    <property type="match status" value="1"/>
</dbReference>
<evidence type="ECO:0000313" key="2">
    <source>
        <dbReference type="EMBL" id="MFC0408980.1"/>
    </source>
</evidence>
<gene>
    <name evidence="2" type="ORF">ACFFGY_12015</name>
</gene>
<reference evidence="2 3" key="1">
    <citation type="submission" date="2024-09" db="EMBL/GenBank/DDBJ databases">
        <authorList>
            <person name="Sun Q."/>
            <person name="Mori K."/>
        </authorList>
    </citation>
    <scope>NUCLEOTIDE SEQUENCE [LARGE SCALE GENOMIC DNA]</scope>
    <source>
        <strain evidence="2 3">TBRC 5777</strain>
    </source>
</reference>
<dbReference type="EC" id="4.2.1.75" evidence="2"/>
<dbReference type="InterPro" id="IPR036108">
    <property type="entry name" value="4pyrrol_syn_uPrphyn_synt_sf"/>
</dbReference>
<dbReference type="GO" id="GO:0004852">
    <property type="term" value="F:uroporphyrinogen-III synthase activity"/>
    <property type="evidence" value="ECO:0007669"/>
    <property type="project" value="UniProtKB-EC"/>
</dbReference>
<evidence type="ECO:0000313" key="3">
    <source>
        <dbReference type="Proteomes" id="UP001589865"/>
    </source>
</evidence>
<name>A0ABV6JU33_9PROT</name>
<comment type="caution">
    <text evidence="2">The sequence shown here is derived from an EMBL/GenBank/DDBJ whole genome shotgun (WGS) entry which is preliminary data.</text>
</comment>
<dbReference type="SUPFAM" id="SSF69618">
    <property type="entry name" value="HemD-like"/>
    <property type="match status" value="1"/>
</dbReference>
<feature type="domain" description="Tetrapyrrole biosynthesis uroporphyrinogen III synthase" evidence="1">
    <location>
        <begin position="24"/>
        <end position="234"/>
    </location>
</feature>
<dbReference type="InterPro" id="IPR003754">
    <property type="entry name" value="4pyrrol_synth_uPrphyn_synth"/>
</dbReference>
<evidence type="ECO:0000259" key="1">
    <source>
        <dbReference type="Pfam" id="PF02602"/>
    </source>
</evidence>
<proteinExistence type="predicted"/>
<dbReference type="EMBL" id="JBHLUN010000008">
    <property type="protein sequence ID" value="MFC0408980.1"/>
    <property type="molecule type" value="Genomic_DNA"/>
</dbReference>